<organism evidence="2 3">
    <name type="scientific">Bacillus subtilis subsp. subtilis</name>
    <dbReference type="NCBI Taxonomy" id="135461"/>
    <lineage>
        <taxon>Bacteria</taxon>
        <taxon>Bacillati</taxon>
        <taxon>Bacillota</taxon>
        <taxon>Bacilli</taxon>
        <taxon>Bacillales</taxon>
        <taxon>Bacillaceae</taxon>
        <taxon>Bacillus</taxon>
    </lineage>
</organism>
<name>A0ABD3ZWT8_BACIU</name>
<evidence type="ECO:0000256" key="1">
    <source>
        <dbReference type="SAM" id="Phobius"/>
    </source>
</evidence>
<dbReference type="EMBL" id="JSXS01000025">
    <property type="protein sequence ID" value="KIL32562.1"/>
    <property type="molecule type" value="Genomic_DNA"/>
</dbReference>
<proteinExistence type="predicted"/>
<sequence>MTIGSSKSFSHKSYGDLEYEVLFSIKVLIAFPPLLYCLLVH</sequence>
<dbReference type="Proteomes" id="UP000031970">
    <property type="component" value="Unassembled WGS sequence"/>
</dbReference>
<comment type="caution">
    <text evidence="2">The sequence shown here is derived from an EMBL/GenBank/DDBJ whole genome shotgun (WGS) entry which is preliminary data.</text>
</comment>
<accession>A0ABD3ZWT8</accession>
<keyword evidence="1" id="KW-0472">Membrane</keyword>
<keyword evidence="1" id="KW-0812">Transmembrane</keyword>
<gene>
    <name evidence="2" type="ORF">B4067_0197</name>
</gene>
<evidence type="ECO:0000313" key="3">
    <source>
        <dbReference type="Proteomes" id="UP000031970"/>
    </source>
</evidence>
<evidence type="ECO:0000313" key="2">
    <source>
        <dbReference type="EMBL" id="KIL32562.1"/>
    </source>
</evidence>
<protein>
    <submittedName>
        <fullName evidence="2">Uncharacterized protein</fullName>
    </submittedName>
</protein>
<keyword evidence="1" id="KW-1133">Transmembrane helix</keyword>
<reference evidence="2 3" key="1">
    <citation type="submission" date="2014-11" db="EMBL/GenBank/DDBJ databases">
        <title>Draft Genome Sequences of Nine Bacillus subtilis Strains that Form Spores with High Heat-Resistance.</title>
        <authorList>
            <person name="Krawcyk A.O."/>
            <person name="Berendsen E.M."/>
            <person name="de Jong A."/>
            <person name="Holsappel S."/>
            <person name="Eijlander R.T."/>
            <person name="Wells-Bennik M."/>
            <person name="Kuipers O.P."/>
        </authorList>
    </citation>
    <scope>NUCLEOTIDE SEQUENCE [LARGE SCALE GENOMIC DNA]</scope>
    <source>
        <strain evidence="2 3">B4067</strain>
    </source>
</reference>
<dbReference type="AlphaFoldDB" id="A0ABD3ZWT8"/>
<feature type="transmembrane region" description="Helical" evidence="1">
    <location>
        <begin position="21"/>
        <end position="40"/>
    </location>
</feature>